<evidence type="ECO:0000256" key="2">
    <source>
        <dbReference type="ARBA" id="ARBA00022448"/>
    </source>
</evidence>
<evidence type="ECO:0000256" key="1">
    <source>
        <dbReference type="ARBA" id="ARBA00004141"/>
    </source>
</evidence>
<keyword evidence="10 14" id="KW-0472">Membrane</keyword>
<evidence type="ECO:0000256" key="12">
    <source>
        <dbReference type="PROSITE-ProRule" id="PRU00723"/>
    </source>
</evidence>
<dbReference type="InterPro" id="IPR005821">
    <property type="entry name" value="Ion_trans_dom"/>
</dbReference>
<evidence type="ECO:0000256" key="11">
    <source>
        <dbReference type="ARBA" id="ARBA00023303"/>
    </source>
</evidence>
<keyword evidence="3" id="KW-0633">Potassium transport</keyword>
<dbReference type="EMBL" id="CAUJNA010001158">
    <property type="protein sequence ID" value="CAJ1384836.1"/>
    <property type="molecule type" value="Genomic_DNA"/>
</dbReference>
<dbReference type="PRINTS" id="PR00169">
    <property type="entry name" value="KCHANNEL"/>
</dbReference>
<keyword evidence="7" id="KW-0630">Potassium</keyword>
<dbReference type="GO" id="GO:0008270">
    <property type="term" value="F:zinc ion binding"/>
    <property type="evidence" value="ECO:0007669"/>
    <property type="project" value="UniProtKB-KW"/>
</dbReference>
<dbReference type="InterPro" id="IPR027359">
    <property type="entry name" value="Volt_channel_dom_sf"/>
</dbReference>
<proteinExistence type="predicted"/>
<feature type="domain" description="C3H1-type" evidence="15">
    <location>
        <begin position="134"/>
        <end position="161"/>
    </location>
</feature>
<feature type="transmembrane region" description="Helical" evidence="14">
    <location>
        <begin position="525"/>
        <end position="543"/>
    </location>
</feature>
<feature type="transmembrane region" description="Helical" evidence="14">
    <location>
        <begin position="649"/>
        <end position="668"/>
    </location>
</feature>
<feature type="transmembrane region" description="Helical" evidence="14">
    <location>
        <begin position="563"/>
        <end position="587"/>
    </location>
</feature>
<evidence type="ECO:0000256" key="5">
    <source>
        <dbReference type="ARBA" id="ARBA00022826"/>
    </source>
</evidence>
<keyword evidence="12" id="KW-0479">Metal-binding</keyword>
<evidence type="ECO:0000259" key="15">
    <source>
        <dbReference type="PROSITE" id="PS50103"/>
    </source>
</evidence>
<dbReference type="Pfam" id="PF00520">
    <property type="entry name" value="Ion_trans"/>
    <property type="match status" value="1"/>
</dbReference>
<keyword evidence="9" id="KW-0406">Ion transport</keyword>
<keyword evidence="2" id="KW-0813">Transport</keyword>
<feature type="region of interest" description="Disordered" evidence="13">
    <location>
        <begin position="467"/>
        <end position="496"/>
    </location>
</feature>
<feature type="transmembrane region" description="Helical" evidence="14">
    <location>
        <begin position="607"/>
        <end position="628"/>
    </location>
</feature>
<evidence type="ECO:0000256" key="9">
    <source>
        <dbReference type="ARBA" id="ARBA00023065"/>
    </source>
</evidence>
<evidence type="ECO:0000256" key="14">
    <source>
        <dbReference type="SAM" id="Phobius"/>
    </source>
</evidence>
<keyword evidence="6" id="KW-0851">Voltage-gated channel</keyword>
<evidence type="ECO:0000313" key="17">
    <source>
        <dbReference type="Proteomes" id="UP001178507"/>
    </source>
</evidence>
<dbReference type="Proteomes" id="UP001178507">
    <property type="component" value="Unassembled WGS sequence"/>
</dbReference>
<keyword evidence="5" id="KW-0631">Potassium channel</keyword>
<keyword evidence="12" id="KW-0862">Zinc</keyword>
<evidence type="ECO:0000256" key="3">
    <source>
        <dbReference type="ARBA" id="ARBA00022538"/>
    </source>
</evidence>
<evidence type="ECO:0000256" key="7">
    <source>
        <dbReference type="ARBA" id="ARBA00022958"/>
    </source>
</evidence>
<dbReference type="GO" id="GO:0005249">
    <property type="term" value="F:voltage-gated potassium channel activity"/>
    <property type="evidence" value="ECO:0007669"/>
    <property type="project" value="InterPro"/>
</dbReference>
<gene>
    <name evidence="16" type="ORF">EVOR1521_LOCUS11609</name>
</gene>
<evidence type="ECO:0000256" key="6">
    <source>
        <dbReference type="ARBA" id="ARBA00022882"/>
    </source>
</evidence>
<evidence type="ECO:0000313" key="16">
    <source>
        <dbReference type="EMBL" id="CAJ1384836.1"/>
    </source>
</evidence>
<dbReference type="GO" id="GO:0001508">
    <property type="term" value="P:action potential"/>
    <property type="evidence" value="ECO:0007669"/>
    <property type="project" value="TreeGrafter"/>
</dbReference>
<dbReference type="GO" id="GO:0008076">
    <property type="term" value="C:voltage-gated potassium channel complex"/>
    <property type="evidence" value="ECO:0007669"/>
    <property type="project" value="InterPro"/>
</dbReference>
<evidence type="ECO:0000256" key="8">
    <source>
        <dbReference type="ARBA" id="ARBA00022989"/>
    </source>
</evidence>
<dbReference type="Gene3D" id="1.20.120.350">
    <property type="entry name" value="Voltage-gated potassium channels. Chain C"/>
    <property type="match status" value="1"/>
</dbReference>
<protein>
    <recommendedName>
        <fullName evidence="15">C3H1-type domain-containing protein</fullName>
    </recommendedName>
</protein>
<keyword evidence="17" id="KW-1185">Reference proteome</keyword>
<dbReference type="InterPro" id="IPR000571">
    <property type="entry name" value="Znf_CCCH"/>
</dbReference>
<dbReference type="AlphaFoldDB" id="A0AA36IDP5"/>
<reference evidence="16" key="1">
    <citation type="submission" date="2023-08" db="EMBL/GenBank/DDBJ databases">
        <authorList>
            <person name="Chen Y."/>
            <person name="Shah S."/>
            <person name="Dougan E. K."/>
            <person name="Thang M."/>
            <person name="Chan C."/>
        </authorList>
    </citation>
    <scope>NUCLEOTIDE SEQUENCE</scope>
</reference>
<keyword evidence="11" id="KW-0407">Ion channel</keyword>
<keyword evidence="8 14" id="KW-1133">Transmembrane helix</keyword>
<dbReference type="PROSITE" id="PS50103">
    <property type="entry name" value="ZF_C3H1"/>
    <property type="match status" value="1"/>
</dbReference>
<dbReference type="InterPro" id="IPR028325">
    <property type="entry name" value="VG_K_chnl"/>
</dbReference>
<comment type="subcellular location">
    <subcellularLocation>
        <location evidence="1">Membrane</location>
        <topology evidence="1">Multi-pass membrane protein</topology>
    </subcellularLocation>
</comment>
<evidence type="ECO:0000256" key="13">
    <source>
        <dbReference type="SAM" id="MobiDB-lite"/>
    </source>
</evidence>
<comment type="caution">
    <text evidence="16">The sequence shown here is derived from an EMBL/GenBank/DDBJ whole genome shotgun (WGS) entry which is preliminary data.</text>
</comment>
<keyword evidence="4 14" id="KW-0812">Transmembrane</keyword>
<feature type="zinc finger region" description="C3H1-type" evidence="12">
    <location>
        <begin position="134"/>
        <end position="161"/>
    </location>
</feature>
<dbReference type="Gene3D" id="1.20.120.1350">
    <property type="entry name" value="Pneumovirus matrix protein 2 (M2), zinc-binding domain"/>
    <property type="match status" value="1"/>
</dbReference>
<keyword evidence="12" id="KW-0863">Zinc-finger</keyword>
<feature type="compositionally biased region" description="Polar residues" evidence="13">
    <location>
        <begin position="481"/>
        <end position="490"/>
    </location>
</feature>
<dbReference type="PANTHER" id="PTHR11537:SF254">
    <property type="entry name" value="POTASSIUM VOLTAGE-GATED CHANNEL PROTEIN SHAB"/>
    <property type="match status" value="1"/>
</dbReference>
<evidence type="ECO:0000256" key="4">
    <source>
        <dbReference type="ARBA" id="ARBA00022692"/>
    </source>
</evidence>
<dbReference type="SUPFAM" id="SSF81324">
    <property type="entry name" value="Voltage-gated potassium channels"/>
    <property type="match status" value="1"/>
</dbReference>
<name>A0AA36IDP5_9DINO</name>
<organism evidence="16 17">
    <name type="scientific">Effrenium voratum</name>
    <dbReference type="NCBI Taxonomy" id="2562239"/>
    <lineage>
        <taxon>Eukaryota</taxon>
        <taxon>Sar</taxon>
        <taxon>Alveolata</taxon>
        <taxon>Dinophyceae</taxon>
        <taxon>Suessiales</taxon>
        <taxon>Symbiodiniaceae</taxon>
        <taxon>Effrenium</taxon>
    </lineage>
</organism>
<dbReference type="PANTHER" id="PTHR11537">
    <property type="entry name" value="VOLTAGE-GATED POTASSIUM CHANNEL"/>
    <property type="match status" value="1"/>
</dbReference>
<accession>A0AA36IDP5</accession>
<evidence type="ECO:0000256" key="10">
    <source>
        <dbReference type="ARBA" id="ARBA00023136"/>
    </source>
</evidence>
<sequence>MAMPLALGLRYRTTFIDVSECISTFDLPIITRAKSAPCLKIEKDSDLEFMKLSVGALSQRAQQLHVLLMRGEKAIAIHCTGTEHFESEQPIETASRNETADAKPAESAAPKQFLELGHFIIIIITSSGSMGHPEICRRPCKYFATGVCANGQACQYCHLPHSQRAAHLDKRQREVLNKMSEKELIALVLPYLEAKSQTHGFQSEAAEILGLLRHRGSFAPGQPLPMPEMPRKLWAKFEYMLQKMPFQALVGLTIKTRGDFAEHISDTSGTLRFYQGRECHLARLGQKQMEMIEDLCKSHEHEVGGQLMLLVADVSHMLKMLLGVEMDFAINDAVTHAWGQETWPDTHVTHEQFAGIVSWYVKRRERDWKVLEGIFDLLGHSNLIQGLNCDNLQDCRNRHSDDCLADTTENQEMLWAADWIRRGQGGGDELDTCSLLTVFLTNLQRGKGRLPPKCVLDSEGVRPKRAWDRHRDKAMRRKDSSNLSRQSFSRHISPEKESVESEGPEWARCVLDHFERPNSSKSACVVVYFMNCVTVVSVLCIILEPMISGRTEEHTDEEYRIWLGFDIFFAAAFTIELLARLMANIAIKPGCGTFWDFFTDPMNLLDFIAVTEIYLDHLIRLPILRTLLLERFARLSRVVKLCKLKTYGCPFLAPLTATLVVILGTYMLHLEELV</sequence>